<gene>
    <name evidence="4" type="ORF">DUI87_25438</name>
</gene>
<feature type="region of interest" description="Disordered" evidence="2">
    <location>
        <begin position="260"/>
        <end position="285"/>
    </location>
</feature>
<dbReference type="InterPro" id="IPR036259">
    <property type="entry name" value="MFS_trans_sf"/>
</dbReference>
<dbReference type="PANTHER" id="PTHR20765">
    <property type="entry name" value="SOLUTE CARRIER FAMILY 43 MEMBER 3-RELATED"/>
    <property type="match status" value="1"/>
</dbReference>
<comment type="caution">
    <text evidence="4">The sequence shown here is derived from an EMBL/GenBank/DDBJ whole genome shotgun (WGS) entry which is preliminary data.</text>
</comment>
<evidence type="ECO:0000256" key="2">
    <source>
        <dbReference type="SAM" id="MobiDB-lite"/>
    </source>
</evidence>
<evidence type="ECO:0000256" key="1">
    <source>
        <dbReference type="ARBA" id="ARBA00004141"/>
    </source>
</evidence>
<feature type="transmembrane region" description="Helical" evidence="3">
    <location>
        <begin position="116"/>
        <end position="135"/>
    </location>
</feature>
<dbReference type="GO" id="GO:0016020">
    <property type="term" value="C:membrane"/>
    <property type="evidence" value="ECO:0007669"/>
    <property type="project" value="UniProtKB-SubCell"/>
</dbReference>
<evidence type="ECO:0000313" key="5">
    <source>
        <dbReference type="Proteomes" id="UP000269221"/>
    </source>
</evidence>
<dbReference type="Gene3D" id="1.20.1250.20">
    <property type="entry name" value="MFS general substrate transporter like domains"/>
    <property type="match status" value="1"/>
</dbReference>
<evidence type="ECO:0008006" key="6">
    <source>
        <dbReference type="Google" id="ProtNLM"/>
    </source>
</evidence>
<dbReference type="Proteomes" id="UP000269221">
    <property type="component" value="Unassembled WGS sequence"/>
</dbReference>
<dbReference type="PANTHER" id="PTHR20765:SF1">
    <property type="entry name" value="EQUILIBRATIVE NUCLEOBASE TRANSPORTER 1"/>
    <property type="match status" value="1"/>
</dbReference>
<feature type="transmembrane region" description="Helical" evidence="3">
    <location>
        <begin position="92"/>
        <end position="110"/>
    </location>
</feature>
<dbReference type="AlphaFoldDB" id="A0A3M0JCF7"/>
<feature type="transmembrane region" description="Helical" evidence="3">
    <location>
        <begin position="512"/>
        <end position="533"/>
    </location>
</feature>
<dbReference type="OrthoDB" id="330047at2759"/>
<dbReference type="STRING" id="333673.A0A3M0JCF7"/>
<feature type="transmembrane region" description="Helical" evidence="3">
    <location>
        <begin position="481"/>
        <end position="506"/>
    </location>
</feature>
<comment type="subcellular location">
    <subcellularLocation>
        <location evidence="1">Membrane</location>
        <topology evidence="1">Multi-pass membrane protein</topology>
    </subcellularLocation>
</comment>
<keyword evidence="5" id="KW-1185">Reference proteome</keyword>
<reference evidence="4 5" key="1">
    <citation type="submission" date="2018-07" db="EMBL/GenBank/DDBJ databases">
        <title>A high quality draft genome assembly of the barn swallow (H. rustica rustica).</title>
        <authorList>
            <person name="Formenti G."/>
            <person name="Chiara M."/>
            <person name="Poveda L."/>
            <person name="Francoijs K.-J."/>
            <person name="Bonisoli-Alquati A."/>
            <person name="Canova L."/>
            <person name="Gianfranceschi L."/>
            <person name="Horner D.S."/>
            <person name="Saino N."/>
        </authorList>
    </citation>
    <scope>NUCLEOTIDE SEQUENCE [LARGE SCALE GENOMIC DNA]</scope>
    <source>
        <strain evidence="4">Chelidonia</strain>
        <tissue evidence="4">Blood</tissue>
    </source>
</reference>
<organism evidence="4 5">
    <name type="scientific">Hirundo rustica rustica</name>
    <dbReference type="NCBI Taxonomy" id="333673"/>
    <lineage>
        <taxon>Eukaryota</taxon>
        <taxon>Metazoa</taxon>
        <taxon>Chordata</taxon>
        <taxon>Craniata</taxon>
        <taxon>Vertebrata</taxon>
        <taxon>Euteleostomi</taxon>
        <taxon>Archelosauria</taxon>
        <taxon>Archosauria</taxon>
        <taxon>Dinosauria</taxon>
        <taxon>Saurischia</taxon>
        <taxon>Theropoda</taxon>
        <taxon>Coelurosauria</taxon>
        <taxon>Aves</taxon>
        <taxon>Neognathae</taxon>
        <taxon>Neoaves</taxon>
        <taxon>Telluraves</taxon>
        <taxon>Australaves</taxon>
        <taxon>Passeriformes</taxon>
        <taxon>Sylvioidea</taxon>
        <taxon>Hirundinidae</taxon>
        <taxon>Hirundo</taxon>
    </lineage>
</organism>
<feature type="transmembrane region" description="Helical" evidence="3">
    <location>
        <begin position="451"/>
        <end position="474"/>
    </location>
</feature>
<accession>A0A3M0JCF7</accession>
<feature type="transmembrane region" description="Helical" evidence="3">
    <location>
        <begin position="184"/>
        <end position="205"/>
    </location>
</feature>
<keyword evidence="3" id="KW-0472">Membrane</keyword>
<name>A0A3M0JCF7_HIRRU</name>
<dbReference type="EMBL" id="QRBI01000154">
    <property type="protein sequence ID" value="RMB97960.1"/>
    <property type="molecule type" value="Genomic_DNA"/>
</dbReference>
<keyword evidence="3" id="KW-1133">Transmembrane helix</keyword>
<keyword evidence="3" id="KW-0812">Transmembrane</keyword>
<feature type="transmembrane region" description="Helical" evidence="3">
    <location>
        <begin position="422"/>
        <end position="445"/>
    </location>
</feature>
<feature type="transmembrane region" description="Helical" evidence="3">
    <location>
        <begin position="211"/>
        <end position="231"/>
    </location>
</feature>
<evidence type="ECO:0000313" key="4">
    <source>
        <dbReference type="EMBL" id="RMB97960.1"/>
    </source>
</evidence>
<feature type="transmembrane region" description="Helical" evidence="3">
    <location>
        <begin position="12"/>
        <end position="34"/>
    </location>
</feature>
<evidence type="ECO:0000256" key="3">
    <source>
        <dbReference type="SAM" id="Phobius"/>
    </source>
</evidence>
<dbReference type="SUPFAM" id="SSF103473">
    <property type="entry name" value="MFS general substrate transporter"/>
    <property type="match status" value="1"/>
</dbReference>
<protein>
    <recommendedName>
        <fullName evidence="6">Solute carrier family 43 member 3</fullName>
    </recommendedName>
</protein>
<proteinExistence type="predicted"/>
<dbReference type="InterPro" id="IPR027197">
    <property type="entry name" value="SLC43A3"/>
</dbReference>
<sequence>MAGGAGLAKRLGTLLSGLLECGAFCGIIFGWASLVFVLKDLGYFEGLCQPSATSSPNLTLGSVLSGLHHWLLHEHFMTFPMGVVFDRFGTTAARLIAISLYTGGTLLVAFSTPEMAVLLFPAMSMLSVGGILLILTNMQVGSPGTQTLRRWRDSPPGTGELWWHAALSRCQVGNLFGNYRSIIITLYNGAFDSSSAIFLIVKLLYERGLSLRAMFLFLAACSAWHLLRTLFLMPRTRIPYPLPPGYDYGLQCWGRSRSYRTHKDKQPPGEAGPEETPLESPKARGAGSGAYMGGGAWQGGRDQVNEGRSLSDSDYPYAGGDMPGTPFRACACSWLFAWHVAWLSVMQLRHYLFIGTLNPQLEHLARGDHALVSTYTNAFAFTQLCGVLCAPWNGLILDRHKRGKGPRPEGTLAALADLRSAVLSLVVTVAQCLLFSVFAAVPVLPVQFGTFVLQVISRSFLYGGNAAFLAIAFPPQHFGKLYGLAMALSALVALLQYPCVALVQGPLQGDPFYMNLGLIAVVLVAFVSPVVVAHECQRRAKELGMAGTPLAAPPGTEIHAETPH</sequence>